<sequence>MSVIGYVRERGPARGRSVALLQARGCTSVNFENDFSEQTEGAVLRAVLRFLRPQDRLVVNSLRELGASPAHVLEVLESASLKRAVIEVLGAGISTEHDGGAALKAALALVDRLGSDEPAAGRASAEDIQRLKAAGRSQKEIAALLGVSRVTVWRKLKGAPAS</sequence>
<name>A0A328ANB5_9CAUL</name>
<protein>
    <submittedName>
        <fullName evidence="1">Uncharacterized protein</fullName>
    </submittedName>
</protein>
<proteinExistence type="predicted"/>
<accession>A0A328ANB5</accession>
<dbReference type="SUPFAM" id="SSF69118">
    <property type="entry name" value="AhpD-like"/>
    <property type="match status" value="1"/>
</dbReference>
<dbReference type="InterPro" id="IPR029032">
    <property type="entry name" value="AhpD-like"/>
</dbReference>
<dbReference type="EMBL" id="QFYR01000001">
    <property type="protein sequence ID" value="RAK56493.1"/>
    <property type="molecule type" value="Genomic_DNA"/>
</dbReference>
<comment type="caution">
    <text evidence="1">The sequence shown here is derived from an EMBL/GenBank/DDBJ whole genome shotgun (WGS) entry which is preliminary data.</text>
</comment>
<evidence type="ECO:0000313" key="2">
    <source>
        <dbReference type="Proteomes" id="UP000249725"/>
    </source>
</evidence>
<dbReference type="AlphaFoldDB" id="A0A328ANB5"/>
<evidence type="ECO:0000313" key="1">
    <source>
        <dbReference type="EMBL" id="RAK56493.1"/>
    </source>
</evidence>
<dbReference type="OrthoDB" id="2290206at2"/>
<reference evidence="2" key="1">
    <citation type="submission" date="2018-05" db="EMBL/GenBank/DDBJ databases">
        <authorList>
            <person name="Li X."/>
        </authorList>
    </citation>
    <scope>NUCLEOTIDE SEQUENCE [LARGE SCALE GENOMIC DNA]</scope>
    <source>
        <strain evidence="2">YIM 73061</strain>
    </source>
</reference>
<dbReference type="Proteomes" id="UP000249725">
    <property type="component" value="Unassembled WGS sequence"/>
</dbReference>
<dbReference type="Gene3D" id="1.10.10.60">
    <property type="entry name" value="Homeodomain-like"/>
    <property type="match status" value="1"/>
</dbReference>
<gene>
    <name evidence="1" type="ORF">DJ018_00470</name>
</gene>
<keyword evidence="2" id="KW-1185">Reference proteome</keyword>
<organism evidence="1 2">
    <name type="scientific">Phenylobacterium deserti</name>
    <dbReference type="NCBI Taxonomy" id="1914756"/>
    <lineage>
        <taxon>Bacteria</taxon>
        <taxon>Pseudomonadati</taxon>
        <taxon>Pseudomonadota</taxon>
        <taxon>Alphaproteobacteria</taxon>
        <taxon>Caulobacterales</taxon>
        <taxon>Caulobacteraceae</taxon>
        <taxon>Phenylobacterium</taxon>
    </lineage>
</organism>